<feature type="transmembrane region" description="Helical" evidence="7">
    <location>
        <begin position="44"/>
        <end position="60"/>
    </location>
</feature>
<dbReference type="Proteomes" id="UP000182350">
    <property type="component" value="Unassembled WGS sequence"/>
</dbReference>
<dbReference type="PROSITE" id="PS50850">
    <property type="entry name" value="MFS"/>
    <property type="match status" value="1"/>
</dbReference>
<dbReference type="AlphaFoldDB" id="A0A1K1V197"/>
<feature type="transmembrane region" description="Helical" evidence="7">
    <location>
        <begin position="212"/>
        <end position="233"/>
    </location>
</feature>
<dbReference type="CDD" id="cd17320">
    <property type="entry name" value="MFS_MdfA_MDR_like"/>
    <property type="match status" value="1"/>
</dbReference>
<dbReference type="GO" id="GO:0005886">
    <property type="term" value="C:plasma membrane"/>
    <property type="evidence" value="ECO:0007669"/>
    <property type="project" value="UniProtKB-SubCell"/>
</dbReference>
<feature type="chain" id="PRO_5012137014" evidence="8">
    <location>
        <begin position="24"/>
        <end position="393"/>
    </location>
</feature>
<evidence type="ECO:0000256" key="4">
    <source>
        <dbReference type="ARBA" id="ARBA00022692"/>
    </source>
</evidence>
<feature type="transmembrane region" description="Helical" evidence="7">
    <location>
        <begin position="97"/>
        <end position="119"/>
    </location>
</feature>
<feature type="domain" description="Major facilitator superfamily (MFS) profile" evidence="9">
    <location>
        <begin position="6"/>
        <end position="390"/>
    </location>
</feature>
<evidence type="ECO:0000313" key="10">
    <source>
        <dbReference type="EMBL" id="SFX18905.1"/>
    </source>
</evidence>
<keyword evidence="5 7" id="KW-1133">Transmembrane helix</keyword>
<evidence type="ECO:0000256" key="2">
    <source>
        <dbReference type="ARBA" id="ARBA00022448"/>
    </source>
</evidence>
<keyword evidence="6 7" id="KW-0472">Membrane</keyword>
<proteinExistence type="predicted"/>
<feature type="transmembrane region" description="Helical" evidence="7">
    <location>
        <begin position="275"/>
        <end position="295"/>
    </location>
</feature>
<evidence type="ECO:0000256" key="1">
    <source>
        <dbReference type="ARBA" id="ARBA00004651"/>
    </source>
</evidence>
<evidence type="ECO:0000256" key="8">
    <source>
        <dbReference type="SAM" id="SignalP"/>
    </source>
</evidence>
<keyword evidence="3" id="KW-1003">Cell membrane</keyword>
<feature type="transmembrane region" description="Helical" evidence="7">
    <location>
        <begin position="72"/>
        <end position="91"/>
    </location>
</feature>
<evidence type="ECO:0000259" key="9">
    <source>
        <dbReference type="PROSITE" id="PS50850"/>
    </source>
</evidence>
<feature type="transmembrane region" description="Helical" evidence="7">
    <location>
        <begin position="131"/>
        <end position="155"/>
    </location>
</feature>
<comment type="subcellular location">
    <subcellularLocation>
        <location evidence="1">Cell membrane</location>
        <topology evidence="1">Multi-pass membrane protein</topology>
    </subcellularLocation>
</comment>
<dbReference type="InterPro" id="IPR020846">
    <property type="entry name" value="MFS_dom"/>
</dbReference>
<evidence type="ECO:0000256" key="6">
    <source>
        <dbReference type="ARBA" id="ARBA00023136"/>
    </source>
</evidence>
<feature type="transmembrane region" description="Helical" evidence="7">
    <location>
        <begin position="245"/>
        <end position="263"/>
    </location>
</feature>
<protein>
    <submittedName>
        <fullName evidence="10">MFS transporter, DHA1 family, bicyclomycin/chloramphenicol resistance protein</fullName>
    </submittedName>
</protein>
<dbReference type="InterPro" id="IPR036259">
    <property type="entry name" value="MFS_trans_sf"/>
</dbReference>
<name>A0A1K1V197_9GAMM</name>
<keyword evidence="11" id="KW-1185">Reference proteome</keyword>
<gene>
    <name evidence="10" type="ORF">SAMN02745752_00726</name>
</gene>
<dbReference type="InterPro" id="IPR011701">
    <property type="entry name" value="MFS"/>
</dbReference>
<dbReference type="GO" id="GO:0022857">
    <property type="term" value="F:transmembrane transporter activity"/>
    <property type="evidence" value="ECO:0007669"/>
    <property type="project" value="InterPro"/>
</dbReference>
<dbReference type="STRING" id="1122209.SAMN02745752_00726"/>
<sequence>MKTHPPLALLIFIAMASPLALNAFVPAMPDAAQALGTDNATIQLTFTLYLLTLALGQLISGQLGDYFGRRPVLLCGFGLHVLGSLVAALAGTVEVLIVGRILQALGGSTAMALARTILLDVHGREGAAGRMGYLVMAIALAQAIAPAVGGLLNLWTGWYSIFYLSVVMGSLVWLVALKFLPETCHQRSSSIRPVAVLRSYLLVLGTARYRGYVFSTTALACAFYLFVGSAPYLVVGPLEGNSAQFGFWFLTISFSFLLGSFLATRLANHFSMDQVLLSGNLLALTGAGLLLGFYLVSGLTFASLFLPMALLVLGRGLSQPNAQTAAISSTQGAAGTASGMMGFIQLLTGSLLAQSVPWFMAMDVGWIFVGILLATLLAIATHYYGWKQPRPAI</sequence>
<keyword evidence="8" id="KW-0732">Signal</keyword>
<dbReference type="SUPFAM" id="SSF103473">
    <property type="entry name" value="MFS general substrate transporter"/>
    <property type="match status" value="1"/>
</dbReference>
<dbReference type="Pfam" id="PF07690">
    <property type="entry name" value="MFS_1"/>
    <property type="match status" value="1"/>
</dbReference>
<evidence type="ECO:0000256" key="5">
    <source>
        <dbReference type="ARBA" id="ARBA00022989"/>
    </source>
</evidence>
<keyword evidence="4 7" id="KW-0812">Transmembrane</keyword>
<evidence type="ECO:0000313" key="11">
    <source>
        <dbReference type="Proteomes" id="UP000182350"/>
    </source>
</evidence>
<dbReference type="PANTHER" id="PTHR42718:SF46">
    <property type="entry name" value="BLR6921 PROTEIN"/>
    <property type="match status" value="1"/>
</dbReference>
<dbReference type="OrthoDB" id="9814303at2"/>
<reference evidence="10 11" key="1">
    <citation type="submission" date="2016-11" db="EMBL/GenBank/DDBJ databases">
        <authorList>
            <person name="Jaros S."/>
            <person name="Januszkiewicz K."/>
            <person name="Wedrychowicz H."/>
        </authorList>
    </citation>
    <scope>NUCLEOTIDE SEQUENCE [LARGE SCALE GENOMIC DNA]</scope>
    <source>
        <strain evidence="10 11">DSM 21637</strain>
    </source>
</reference>
<feature type="transmembrane region" description="Helical" evidence="7">
    <location>
        <begin position="161"/>
        <end position="180"/>
    </location>
</feature>
<dbReference type="Gene3D" id="1.20.1720.10">
    <property type="entry name" value="Multidrug resistance protein D"/>
    <property type="match status" value="1"/>
</dbReference>
<evidence type="ECO:0000256" key="3">
    <source>
        <dbReference type="ARBA" id="ARBA00022475"/>
    </source>
</evidence>
<dbReference type="EMBL" id="FPJW01000002">
    <property type="protein sequence ID" value="SFX18905.1"/>
    <property type="molecule type" value="Genomic_DNA"/>
</dbReference>
<evidence type="ECO:0000256" key="7">
    <source>
        <dbReference type="SAM" id="Phobius"/>
    </source>
</evidence>
<feature type="transmembrane region" description="Helical" evidence="7">
    <location>
        <begin position="366"/>
        <end position="386"/>
    </location>
</feature>
<feature type="signal peptide" evidence="8">
    <location>
        <begin position="1"/>
        <end position="23"/>
    </location>
</feature>
<accession>A0A1K1V197</accession>
<dbReference type="RefSeq" id="WP_072324986.1">
    <property type="nucleotide sequence ID" value="NZ_FPJW01000002.1"/>
</dbReference>
<keyword evidence="2" id="KW-0813">Transport</keyword>
<organism evidence="10 11">
    <name type="scientific">Marinospirillum alkaliphilum DSM 21637</name>
    <dbReference type="NCBI Taxonomy" id="1122209"/>
    <lineage>
        <taxon>Bacteria</taxon>
        <taxon>Pseudomonadati</taxon>
        <taxon>Pseudomonadota</taxon>
        <taxon>Gammaproteobacteria</taxon>
        <taxon>Oceanospirillales</taxon>
        <taxon>Oceanospirillaceae</taxon>
        <taxon>Marinospirillum</taxon>
    </lineage>
</organism>
<dbReference type="PANTHER" id="PTHR42718">
    <property type="entry name" value="MAJOR FACILITATOR SUPERFAMILY MULTIDRUG TRANSPORTER MFSC"/>
    <property type="match status" value="1"/>
</dbReference>